<evidence type="ECO:0000313" key="11">
    <source>
        <dbReference type="EMBL" id="MFC3146861.1"/>
    </source>
</evidence>
<organism evidence="11 12">
    <name type="scientific">Piscinibacterium candidicorallinum</name>
    <dbReference type="NCBI Taxonomy" id="1793872"/>
    <lineage>
        <taxon>Bacteria</taxon>
        <taxon>Pseudomonadati</taxon>
        <taxon>Pseudomonadota</taxon>
        <taxon>Betaproteobacteria</taxon>
        <taxon>Burkholderiales</taxon>
        <taxon>Piscinibacterium</taxon>
    </lineage>
</organism>
<comment type="subcellular location">
    <subcellularLocation>
        <location evidence="1">Cell membrane</location>
        <topology evidence="1">Multi-pass membrane protein</topology>
    </subcellularLocation>
</comment>
<feature type="transmembrane region" description="Helical" evidence="9">
    <location>
        <begin position="61"/>
        <end position="79"/>
    </location>
</feature>
<evidence type="ECO:0000256" key="2">
    <source>
        <dbReference type="ARBA" id="ARBA00022448"/>
    </source>
</evidence>
<feature type="domain" description="Cation/H+ exchanger transmembrane" evidence="10">
    <location>
        <begin position="19"/>
        <end position="382"/>
    </location>
</feature>
<name>A0ABV7H5I7_9BURK</name>
<feature type="transmembrane region" description="Helical" evidence="9">
    <location>
        <begin position="329"/>
        <end position="347"/>
    </location>
</feature>
<keyword evidence="5 9" id="KW-0812">Transmembrane</keyword>
<feature type="transmembrane region" description="Helical" evidence="9">
    <location>
        <begin position="353"/>
        <end position="374"/>
    </location>
</feature>
<protein>
    <submittedName>
        <fullName evidence="11">Cation:proton antiporter</fullName>
    </submittedName>
</protein>
<evidence type="ECO:0000256" key="5">
    <source>
        <dbReference type="ARBA" id="ARBA00022692"/>
    </source>
</evidence>
<dbReference type="RefSeq" id="WP_377301409.1">
    <property type="nucleotide sequence ID" value="NZ_CP180191.1"/>
</dbReference>
<keyword evidence="6 9" id="KW-1133">Transmembrane helix</keyword>
<feature type="transmembrane region" description="Helical" evidence="9">
    <location>
        <begin position="121"/>
        <end position="141"/>
    </location>
</feature>
<keyword evidence="2" id="KW-0813">Transport</keyword>
<feature type="transmembrane region" description="Helical" evidence="9">
    <location>
        <begin position="188"/>
        <end position="212"/>
    </location>
</feature>
<dbReference type="PANTHER" id="PTHR32507:SF0">
    <property type="entry name" value="NA(+)_H(+) ANTIPORTER 2-RELATED"/>
    <property type="match status" value="1"/>
</dbReference>
<feature type="transmembrane region" description="Helical" evidence="9">
    <location>
        <begin position="275"/>
        <end position="308"/>
    </location>
</feature>
<evidence type="ECO:0000313" key="12">
    <source>
        <dbReference type="Proteomes" id="UP001595556"/>
    </source>
</evidence>
<keyword evidence="4" id="KW-1003">Cell membrane</keyword>
<proteinExistence type="predicted"/>
<dbReference type="Gene3D" id="1.20.1530.20">
    <property type="match status" value="1"/>
</dbReference>
<feature type="transmembrane region" description="Helical" evidence="9">
    <location>
        <begin position="224"/>
        <end position="255"/>
    </location>
</feature>
<evidence type="ECO:0000256" key="4">
    <source>
        <dbReference type="ARBA" id="ARBA00022475"/>
    </source>
</evidence>
<keyword evidence="8 9" id="KW-0472">Membrane</keyword>
<evidence type="ECO:0000256" key="9">
    <source>
        <dbReference type="SAM" id="Phobius"/>
    </source>
</evidence>
<reference evidence="12" key="1">
    <citation type="journal article" date="2019" name="Int. J. Syst. Evol. Microbiol.">
        <title>The Global Catalogue of Microorganisms (GCM) 10K type strain sequencing project: providing services to taxonomists for standard genome sequencing and annotation.</title>
        <authorList>
            <consortium name="The Broad Institute Genomics Platform"/>
            <consortium name="The Broad Institute Genome Sequencing Center for Infectious Disease"/>
            <person name="Wu L."/>
            <person name="Ma J."/>
        </authorList>
    </citation>
    <scope>NUCLEOTIDE SEQUENCE [LARGE SCALE GENOMIC DNA]</scope>
    <source>
        <strain evidence="12">KCTC 52168</strain>
    </source>
</reference>
<keyword evidence="3" id="KW-0050">Antiport</keyword>
<sequence>MPELEALTRDFAWPAVLLLAWTLGEAAHRYMGLPRISVYALVGFICADTQLGVLPPTSGEAVLLLANVAFGLILFEFAYRINLRWMRLNPWLLVMGLTEAALTFACVYVLALAFGQTTTHSLLLAALSMSTSPAAIVRVINETRASGQVTERTLHLAALNCVLAVFVFKVILGYVVYESSGSTLMAAYSSAVSLTASAGIGLLAGLAMPALLRLLQRTEQDASVVFALAVVLLVALTHAFKFSALIATLAFGLMARHRRVIIAPAQRNFGPLGSLLSLMLFVFIAASIDWRIALAGLGLGAALLLTRLLTRATVITAFSRISGVTWKKGALTAVAMTPLSAFVILLLEQTRQVGINLVDQLAPLAAAALMLEVLGPMLTQWALKTAGESPHNDEED</sequence>
<gene>
    <name evidence="11" type="ORF">ACFOEN_04300</name>
</gene>
<evidence type="ECO:0000256" key="1">
    <source>
        <dbReference type="ARBA" id="ARBA00004651"/>
    </source>
</evidence>
<evidence type="ECO:0000259" key="10">
    <source>
        <dbReference type="Pfam" id="PF00999"/>
    </source>
</evidence>
<dbReference type="EMBL" id="JBHRTI010000003">
    <property type="protein sequence ID" value="MFC3146861.1"/>
    <property type="molecule type" value="Genomic_DNA"/>
</dbReference>
<keyword evidence="7" id="KW-0406">Ion transport</keyword>
<evidence type="ECO:0000256" key="7">
    <source>
        <dbReference type="ARBA" id="ARBA00023065"/>
    </source>
</evidence>
<feature type="transmembrane region" description="Helical" evidence="9">
    <location>
        <begin position="153"/>
        <end position="176"/>
    </location>
</feature>
<comment type="caution">
    <text evidence="11">The sequence shown here is derived from an EMBL/GenBank/DDBJ whole genome shotgun (WGS) entry which is preliminary data.</text>
</comment>
<evidence type="ECO:0000256" key="6">
    <source>
        <dbReference type="ARBA" id="ARBA00022989"/>
    </source>
</evidence>
<dbReference type="InterPro" id="IPR006153">
    <property type="entry name" value="Cation/H_exchanger_TM"/>
</dbReference>
<dbReference type="Pfam" id="PF00999">
    <property type="entry name" value="Na_H_Exchanger"/>
    <property type="match status" value="1"/>
</dbReference>
<dbReference type="Proteomes" id="UP001595556">
    <property type="component" value="Unassembled WGS sequence"/>
</dbReference>
<accession>A0ABV7H5I7</accession>
<evidence type="ECO:0000256" key="3">
    <source>
        <dbReference type="ARBA" id="ARBA00022449"/>
    </source>
</evidence>
<feature type="transmembrane region" description="Helical" evidence="9">
    <location>
        <begin position="91"/>
        <end position="115"/>
    </location>
</feature>
<keyword evidence="12" id="KW-1185">Reference proteome</keyword>
<dbReference type="PANTHER" id="PTHR32507">
    <property type="entry name" value="NA(+)/H(+) ANTIPORTER 1"/>
    <property type="match status" value="1"/>
</dbReference>
<evidence type="ECO:0000256" key="8">
    <source>
        <dbReference type="ARBA" id="ARBA00023136"/>
    </source>
</evidence>
<dbReference type="InterPro" id="IPR038770">
    <property type="entry name" value="Na+/solute_symporter_sf"/>
</dbReference>